<dbReference type="Pfam" id="PF13456">
    <property type="entry name" value="RVT_3"/>
    <property type="match status" value="1"/>
</dbReference>
<reference evidence="1 2" key="1">
    <citation type="journal article" date="2024" name="G3 (Bethesda)">
        <title>Genome assembly of Hibiscus sabdariffa L. provides insights into metabolisms of medicinal natural products.</title>
        <authorList>
            <person name="Kim T."/>
        </authorList>
    </citation>
    <scope>NUCLEOTIDE SEQUENCE [LARGE SCALE GENOMIC DNA]</scope>
    <source>
        <strain evidence="1">TK-2024</strain>
        <tissue evidence="1">Old leaves</tissue>
    </source>
</reference>
<dbReference type="PANTHER" id="PTHR47074:SF11">
    <property type="entry name" value="REVERSE TRANSCRIPTASE-LIKE PROTEIN"/>
    <property type="match status" value="1"/>
</dbReference>
<dbReference type="Proteomes" id="UP001472677">
    <property type="component" value="Unassembled WGS sequence"/>
</dbReference>
<dbReference type="SUPFAM" id="SSF53098">
    <property type="entry name" value="Ribonuclease H-like"/>
    <property type="match status" value="1"/>
</dbReference>
<dbReference type="InterPro" id="IPR012337">
    <property type="entry name" value="RNaseH-like_sf"/>
</dbReference>
<sequence length="106" mass="11810">MASMLHDQWQSPRVGIVEINIYGAYNQDTQDVGIKVIARDESVVFLCSTHPQGLDALHAEFFVVLAGIQLALDKCWQHVHIESNSAIIVNKFTRTGPGLLIRTHLT</sequence>
<gene>
    <name evidence="1" type="ORF">V6N12_017949</name>
</gene>
<dbReference type="PANTHER" id="PTHR47074">
    <property type="entry name" value="BNAC02G40300D PROTEIN"/>
    <property type="match status" value="1"/>
</dbReference>
<dbReference type="InterPro" id="IPR002156">
    <property type="entry name" value="RNaseH_domain"/>
</dbReference>
<name>A0ABR2A6I1_9ROSI</name>
<evidence type="ECO:0000313" key="2">
    <source>
        <dbReference type="Proteomes" id="UP001472677"/>
    </source>
</evidence>
<keyword evidence="2" id="KW-1185">Reference proteome</keyword>
<dbReference type="CDD" id="cd06222">
    <property type="entry name" value="RNase_H_like"/>
    <property type="match status" value="1"/>
</dbReference>
<dbReference type="EMBL" id="JBBPBM010000990">
    <property type="protein sequence ID" value="KAK8488605.1"/>
    <property type="molecule type" value="Genomic_DNA"/>
</dbReference>
<accession>A0ABR2A6I1</accession>
<proteinExistence type="predicted"/>
<dbReference type="InterPro" id="IPR044730">
    <property type="entry name" value="RNase_H-like_dom_plant"/>
</dbReference>
<comment type="caution">
    <text evidence="1">The sequence shown here is derived from an EMBL/GenBank/DDBJ whole genome shotgun (WGS) entry which is preliminary data.</text>
</comment>
<dbReference type="InterPro" id="IPR052929">
    <property type="entry name" value="RNase_H-like_EbsB-rel"/>
</dbReference>
<organism evidence="1 2">
    <name type="scientific">Hibiscus sabdariffa</name>
    <name type="common">roselle</name>
    <dbReference type="NCBI Taxonomy" id="183260"/>
    <lineage>
        <taxon>Eukaryota</taxon>
        <taxon>Viridiplantae</taxon>
        <taxon>Streptophyta</taxon>
        <taxon>Embryophyta</taxon>
        <taxon>Tracheophyta</taxon>
        <taxon>Spermatophyta</taxon>
        <taxon>Magnoliopsida</taxon>
        <taxon>eudicotyledons</taxon>
        <taxon>Gunneridae</taxon>
        <taxon>Pentapetalae</taxon>
        <taxon>rosids</taxon>
        <taxon>malvids</taxon>
        <taxon>Malvales</taxon>
        <taxon>Malvaceae</taxon>
        <taxon>Malvoideae</taxon>
        <taxon>Hibiscus</taxon>
    </lineage>
</organism>
<evidence type="ECO:0000313" key="1">
    <source>
        <dbReference type="EMBL" id="KAK8488605.1"/>
    </source>
</evidence>
<protein>
    <submittedName>
        <fullName evidence="1">Uncharacterized protein</fullName>
    </submittedName>
</protein>